<dbReference type="AlphaFoldDB" id="A0A3A4QQX0"/>
<dbReference type="EMBL" id="QZJZ01000097">
    <property type="protein sequence ID" value="RJP56284.1"/>
    <property type="molecule type" value="Genomic_DNA"/>
</dbReference>
<comment type="caution">
    <text evidence="7">Lacks conserved residue(s) required for the propagation of feature annotation.</text>
</comment>
<protein>
    <recommendedName>
        <fullName evidence="3 7">2-C-methyl-D-erythritol 2,4-cyclodiphosphate synthase</fullName>
        <shortName evidence="7">MECDP-synthase</shortName>
        <shortName evidence="7">MECPP-synthase</shortName>
        <shortName evidence="7">MECPS</shortName>
        <ecNumber evidence="3 7">4.6.1.12</ecNumber>
    </recommendedName>
</protein>
<proteinExistence type="inferred from homology"/>
<evidence type="ECO:0000256" key="7">
    <source>
        <dbReference type="HAMAP-Rule" id="MF_00107"/>
    </source>
</evidence>
<feature type="site" description="Transition state stabilizer" evidence="7">
    <location>
        <position position="34"/>
    </location>
</feature>
<feature type="binding site" evidence="7">
    <location>
        <position position="10"/>
    </location>
    <ligand>
        <name>a divalent metal cation</name>
        <dbReference type="ChEBI" id="CHEBI:60240"/>
    </ligand>
</feature>
<comment type="catalytic activity">
    <reaction evidence="1 7 8">
        <text>4-CDP-2-C-methyl-D-erythritol 2-phosphate = 2-C-methyl-D-erythritol 2,4-cyclic diphosphate + CMP</text>
        <dbReference type="Rhea" id="RHEA:23864"/>
        <dbReference type="ChEBI" id="CHEBI:57919"/>
        <dbReference type="ChEBI" id="CHEBI:58483"/>
        <dbReference type="ChEBI" id="CHEBI:60377"/>
        <dbReference type="EC" id="4.6.1.12"/>
    </reaction>
</comment>
<evidence type="ECO:0000313" key="10">
    <source>
        <dbReference type="EMBL" id="RJP56284.1"/>
    </source>
</evidence>
<dbReference type="Proteomes" id="UP000266426">
    <property type="component" value="Unassembled WGS sequence"/>
</dbReference>
<comment type="cofactor">
    <cofactor evidence="7">
        <name>a divalent metal cation</name>
        <dbReference type="ChEBI" id="CHEBI:60240"/>
    </cofactor>
    <text evidence="7">Binds 1 divalent metal cation per subunit.</text>
</comment>
<dbReference type="PANTHER" id="PTHR43181">
    <property type="entry name" value="2-C-METHYL-D-ERYTHRITOL 2,4-CYCLODIPHOSPHATE SYNTHASE, CHLOROPLASTIC"/>
    <property type="match status" value="1"/>
</dbReference>
<dbReference type="GO" id="GO:0019288">
    <property type="term" value="P:isopentenyl diphosphate biosynthetic process, methylerythritol 4-phosphate pathway"/>
    <property type="evidence" value="ECO:0007669"/>
    <property type="project" value="UniProtKB-UniRule"/>
</dbReference>
<feature type="binding site" evidence="7">
    <location>
        <begin position="61"/>
        <end position="65"/>
    </location>
    <ligand>
        <name>4-CDP-2-C-methyl-D-erythritol 2-phosphate</name>
        <dbReference type="ChEBI" id="CHEBI:57919"/>
    </ligand>
</feature>
<feature type="binding site" evidence="7">
    <location>
        <begin position="132"/>
        <end position="135"/>
    </location>
    <ligand>
        <name>4-CDP-2-C-methyl-D-erythritol 2-phosphate</name>
        <dbReference type="ChEBI" id="CHEBI:57919"/>
    </ligand>
</feature>
<comment type="caution">
    <text evidence="10">The sequence shown here is derived from an EMBL/GenBank/DDBJ whole genome shotgun (WGS) entry which is preliminary data.</text>
</comment>
<accession>A0A3A4QQX0</accession>
<feature type="domain" description="2-C-methyl-D-erythritol 2,4-cyclodiphosphate synthase" evidence="9">
    <location>
        <begin position="1"/>
        <end position="154"/>
    </location>
</feature>
<dbReference type="GO" id="GO:0046872">
    <property type="term" value="F:metal ion binding"/>
    <property type="evidence" value="ECO:0007669"/>
    <property type="project" value="UniProtKB-KW"/>
</dbReference>
<dbReference type="Gene3D" id="3.30.1330.50">
    <property type="entry name" value="2-C-methyl-D-erythritol 2,4-cyclodiphosphate synthase"/>
    <property type="match status" value="1"/>
</dbReference>
<comment type="pathway">
    <text evidence="2 7">Isoprenoid biosynthesis; isopentenyl diphosphate biosynthesis via DXP pathway; isopentenyl diphosphate from 1-deoxy-D-xylulose 5-phosphate: step 4/6.</text>
</comment>
<evidence type="ECO:0000256" key="8">
    <source>
        <dbReference type="RuleBase" id="RU004395"/>
    </source>
</evidence>
<feature type="binding site" evidence="7">
    <location>
        <begin position="56"/>
        <end position="58"/>
    </location>
    <ligand>
        <name>4-CDP-2-C-methyl-D-erythritol 2-phosphate</name>
        <dbReference type="ChEBI" id="CHEBI:57919"/>
    </ligand>
</feature>
<feature type="site" description="Transition state stabilizer" evidence="7">
    <location>
        <position position="133"/>
    </location>
</feature>
<dbReference type="InterPro" id="IPR036571">
    <property type="entry name" value="MECDP_synthase_sf"/>
</dbReference>
<dbReference type="NCBIfam" id="TIGR00151">
    <property type="entry name" value="ispF"/>
    <property type="match status" value="1"/>
</dbReference>
<gene>
    <name evidence="7" type="primary">ispF</name>
    <name evidence="10" type="ORF">C4541_12510</name>
</gene>
<evidence type="ECO:0000259" key="9">
    <source>
        <dbReference type="Pfam" id="PF02542"/>
    </source>
</evidence>
<dbReference type="PROSITE" id="PS01350">
    <property type="entry name" value="ISPF"/>
    <property type="match status" value="1"/>
</dbReference>
<comment type="function">
    <text evidence="7">Involved in the biosynthesis of isopentenyl diphosphate (IPP) and dimethylallyl diphosphate (DMAPP), two major building blocks of isoprenoid compounds. Catalyzes the conversion of 4-diphosphocytidyl-2-C-methyl-D-erythritol 2-phosphate (CDP-ME2P) to 2-C-methyl-D-erythritol 2,4-cyclodiphosphate (ME-CPP) with a corresponding release of cytidine 5-monophosphate (CMP).</text>
</comment>
<dbReference type="Pfam" id="PF02542">
    <property type="entry name" value="YgbB"/>
    <property type="match status" value="1"/>
</dbReference>
<feature type="binding site" evidence="7">
    <location>
        <position position="8"/>
    </location>
    <ligand>
        <name>a divalent metal cation</name>
        <dbReference type="ChEBI" id="CHEBI:60240"/>
    </ligand>
</feature>
<dbReference type="PANTHER" id="PTHR43181:SF1">
    <property type="entry name" value="2-C-METHYL-D-ERYTHRITOL 2,4-CYCLODIPHOSPHATE SYNTHASE, CHLOROPLASTIC"/>
    <property type="match status" value="1"/>
</dbReference>
<feature type="binding site" evidence="7">
    <location>
        <position position="139"/>
    </location>
    <ligand>
        <name>4-CDP-2-C-methyl-D-erythritol 2-phosphate</name>
        <dbReference type="ChEBI" id="CHEBI:57919"/>
    </ligand>
</feature>
<feature type="binding site" evidence="7">
    <location>
        <position position="142"/>
    </location>
    <ligand>
        <name>4-CDP-2-C-methyl-D-erythritol 2-phosphate</name>
        <dbReference type="ChEBI" id="CHEBI:57919"/>
    </ligand>
</feature>
<dbReference type="InterPro" id="IPR020555">
    <property type="entry name" value="MECDP_synthase_CS"/>
</dbReference>
<evidence type="ECO:0000256" key="5">
    <source>
        <dbReference type="ARBA" id="ARBA00023229"/>
    </source>
</evidence>
<evidence type="ECO:0000256" key="3">
    <source>
        <dbReference type="ARBA" id="ARBA00012579"/>
    </source>
</evidence>
<feature type="binding site" evidence="7">
    <location>
        <begin position="34"/>
        <end position="35"/>
    </location>
    <ligand>
        <name>4-CDP-2-C-methyl-D-erythritol 2-phosphate</name>
        <dbReference type="ChEBI" id="CHEBI:57919"/>
    </ligand>
</feature>
<evidence type="ECO:0000256" key="4">
    <source>
        <dbReference type="ARBA" id="ARBA00022723"/>
    </source>
</evidence>
<evidence type="ECO:0000256" key="2">
    <source>
        <dbReference type="ARBA" id="ARBA00004709"/>
    </source>
</evidence>
<organism evidence="10 11">
    <name type="scientific">Candidatus Auribacter fodinae</name>
    <dbReference type="NCBI Taxonomy" id="2093366"/>
    <lineage>
        <taxon>Bacteria</taxon>
        <taxon>Pseudomonadati</taxon>
        <taxon>Candidatus Auribacterota</taxon>
        <taxon>Candidatus Auribacteria</taxon>
        <taxon>Candidatus Auribacterales</taxon>
        <taxon>Candidatus Auribacteraceae</taxon>
        <taxon>Candidatus Auribacter</taxon>
    </lineage>
</organism>
<dbReference type="GO" id="GO:0008685">
    <property type="term" value="F:2-C-methyl-D-erythritol 2,4-cyclodiphosphate synthase activity"/>
    <property type="evidence" value="ECO:0007669"/>
    <property type="project" value="UniProtKB-UniRule"/>
</dbReference>
<reference evidence="10 11" key="1">
    <citation type="journal article" date="2017" name="ISME J.">
        <title>Energy and carbon metabolisms in a deep terrestrial subsurface fluid microbial community.</title>
        <authorList>
            <person name="Momper L."/>
            <person name="Jungbluth S.P."/>
            <person name="Lee M.D."/>
            <person name="Amend J.P."/>
        </authorList>
    </citation>
    <scope>NUCLEOTIDE SEQUENCE [LARGE SCALE GENOMIC DNA]</scope>
    <source>
        <strain evidence="10">SURF_26</strain>
    </source>
</reference>
<keyword evidence="5 7" id="KW-0414">Isoprene biosynthesis</keyword>
<name>A0A3A4QQX0_9BACT</name>
<dbReference type="InterPro" id="IPR003526">
    <property type="entry name" value="MECDP_synthase"/>
</dbReference>
<dbReference type="UniPathway" id="UPA00056">
    <property type="reaction ID" value="UER00095"/>
</dbReference>
<dbReference type="CDD" id="cd00554">
    <property type="entry name" value="MECDP_synthase"/>
    <property type="match status" value="1"/>
</dbReference>
<feature type="binding site" evidence="7">
    <location>
        <position position="42"/>
    </location>
    <ligand>
        <name>a divalent metal cation</name>
        <dbReference type="ChEBI" id="CHEBI:60240"/>
    </ligand>
</feature>
<evidence type="ECO:0000256" key="1">
    <source>
        <dbReference type="ARBA" id="ARBA00000200"/>
    </source>
</evidence>
<feature type="binding site" evidence="7">
    <location>
        <begin position="8"/>
        <end position="10"/>
    </location>
    <ligand>
        <name>4-CDP-2-C-methyl-D-erythritol 2-phosphate</name>
        <dbReference type="ChEBI" id="CHEBI:57919"/>
    </ligand>
</feature>
<dbReference type="SUPFAM" id="SSF69765">
    <property type="entry name" value="IpsF-like"/>
    <property type="match status" value="1"/>
</dbReference>
<keyword evidence="4 7" id="KW-0479">Metal-binding</keyword>
<evidence type="ECO:0000256" key="6">
    <source>
        <dbReference type="ARBA" id="ARBA00023239"/>
    </source>
</evidence>
<dbReference type="GO" id="GO:0016114">
    <property type="term" value="P:terpenoid biosynthetic process"/>
    <property type="evidence" value="ECO:0007669"/>
    <property type="project" value="InterPro"/>
</dbReference>
<dbReference type="EC" id="4.6.1.12" evidence="3 7"/>
<sequence length="159" mass="17252">MRVGFGCDIHPFDETKKLYLGGVYIPGAIGLKGHSDADVVLHAVCDSLLGAAALGDIGEHFPDTNAVYKDRRSTFFLETVVNLLHDKGFMVNNIDIMILAEKPKVNAYKQEMREIVAQLCHITPSCIGVKATTAEQMGFVGRGEGIVAYAVSTIKLLEV</sequence>
<dbReference type="HAMAP" id="MF_00107">
    <property type="entry name" value="IspF"/>
    <property type="match status" value="1"/>
</dbReference>
<comment type="subunit">
    <text evidence="7">Homotrimer.</text>
</comment>
<evidence type="ECO:0000313" key="11">
    <source>
        <dbReference type="Proteomes" id="UP000266426"/>
    </source>
</evidence>
<keyword evidence="6 7" id="KW-0456">Lyase</keyword>
<comment type="similarity">
    <text evidence="7 8">Belongs to the IspF family.</text>
</comment>